<proteinExistence type="predicted"/>
<name>A0ABS4IWG6_9BACL</name>
<keyword evidence="1" id="KW-0863">Zinc-finger</keyword>
<evidence type="ECO:0000313" key="4">
    <source>
        <dbReference type="EMBL" id="MBP1991907.1"/>
    </source>
</evidence>
<dbReference type="Proteomes" id="UP001519287">
    <property type="component" value="Unassembled WGS sequence"/>
</dbReference>
<gene>
    <name evidence="4" type="ORF">J2Z66_003515</name>
</gene>
<feature type="domain" description="SWIM-type" evidence="3">
    <location>
        <begin position="55"/>
        <end position="91"/>
    </location>
</feature>
<dbReference type="PROSITE" id="PS50966">
    <property type="entry name" value="ZF_SWIM"/>
    <property type="match status" value="1"/>
</dbReference>
<keyword evidence="1" id="KW-0479">Metal-binding</keyword>
<reference evidence="4 5" key="1">
    <citation type="submission" date="2021-03" db="EMBL/GenBank/DDBJ databases">
        <title>Genomic Encyclopedia of Type Strains, Phase IV (KMG-IV): sequencing the most valuable type-strain genomes for metagenomic binning, comparative biology and taxonomic classification.</title>
        <authorList>
            <person name="Goeker M."/>
        </authorList>
    </citation>
    <scope>NUCLEOTIDE SEQUENCE [LARGE SCALE GENOMIC DNA]</scope>
    <source>
        <strain evidence="4 5">DSM 26048</strain>
    </source>
</reference>
<dbReference type="EMBL" id="JAGGLB010000011">
    <property type="protein sequence ID" value="MBP1991907.1"/>
    <property type="molecule type" value="Genomic_DNA"/>
</dbReference>
<keyword evidence="5" id="KW-1185">Reference proteome</keyword>
<keyword evidence="1" id="KW-0862">Zinc</keyword>
<evidence type="ECO:0000256" key="2">
    <source>
        <dbReference type="SAM" id="MobiDB-lite"/>
    </source>
</evidence>
<sequence>MIDITEAYVDSLALNSSAIKNGKDLVKKNSFPKLCKTEDGTLIFGECKGSGSSPYFCSADYVKADEPVFRCSCPSRQFPCKHLLGLMYAYAAGKPFETADIPQDIADKREKAEKREDKKKEAANATVENGSAAAPKRKSNKSALLKKIAAQLEGLDIADTLVLQLVQSGLGSLDKKTLKTVEDQVKQLGNYYIPGIQTTFRELLLQFQSGVDSEKLYTNVSQRLTTLHALLKKSRAYLQNKIEHPDASMDSESTLEEWIGHAWQIAELREYGRTRHNVELLQLAFRSYTDQARGEFIDEGHWVNLQTGEIHATRTYRPFRAAKYIREEDTVFQVVTTKEMVQYPGELNARVRWEDSVLRDAGVQDYEAVRAFASRSFPEVIKQVKNQIKNQLSDKNPVLLVFFSAIKRSEDGYMLIDEQGKQLPLANIEYLDFPTVELISFINKQYVRNQAMLLMFEHSMEHNRLTAQPLSIVTPGDILRLLY</sequence>
<accession>A0ABS4IWG6</accession>
<feature type="compositionally biased region" description="Basic and acidic residues" evidence="2">
    <location>
        <begin position="110"/>
        <end position="122"/>
    </location>
</feature>
<evidence type="ECO:0000259" key="3">
    <source>
        <dbReference type="PROSITE" id="PS50966"/>
    </source>
</evidence>
<evidence type="ECO:0000256" key="1">
    <source>
        <dbReference type="PROSITE-ProRule" id="PRU00325"/>
    </source>
</evidence>
<organism evidence="4 5">
    <name type="scientific">Paenibacillus eucommiae</name>
    <dbReference type="NCBI Taxonomy" id="1355755"/>
    <lineage>
        <taxon>Bacteria</taxon>
        <taxon>Bacillati</taxon>
        <taxon>Bacillota</taxon>
        <taxon>Bacilli</taxon>
        <taxon>Bacillales</taxon>
        <taxon>Paenibacillaceae</taxon>
        <taxon>Paenibacillus</taxon>
    </lineage>
</organism>
<dbReference type="InterPro" id="IPR007527">
    <property type="entry name" value="Znf_SWIM"/>
</dbReference>
<dbReference type="Pfam" id="PF04434">
    <property type="entry name" value="SWIM"/>
    <property type="match status" value="1"/>
</dbReference>
<protein>
    <recommendedName>
        <fullName evidence="3">SWIM-type domain-containing protein</fullName>
    </recommendedName>
</protein>
<evidence type="ECO:0000313" key="5">
    <source>
        <dbReference type="Proteomes" id="UP001519287"/>
    </source>
</evidence>
<dbReference type="RefSeq" id="WP_209972635.1">
    <property type="nucleotide sequence ID" value="NZ_JAGGLB010000011.1"/>
</dbReference>
<comment type="caution">
    <text evidence="4">The sequence shown here is derived from an EMBL/GenBank/DDBJ whole genome shotgun (WGS) entry which is preliminary data.</text>
</comment>
<feature type="region of interest" description="Disordered" evidence="2">
    <location>
        <begin position="110"/>
        <end position="135"/>
    </location>
</feature>